<feature type="chain" id="PRO_5046278513" evidence="2">
    <location>
        <begin position="26"/>
        <end position="104"/>
    </location>
</feature>
<name>A0ABV3QGZ0_9GAMM</name>
<evidence type="ECO:0000313" key="3">
    <source>
        <dbReference type="EMBL" id="MEW9573098.1"/>
    </source>
</evidence>
<feature type="signal peptide" evidence="2">
    <location>
        <begin position="1"/>
        <end position="25"/>
    </location>
</feature>
<gene>
    <name evidence="3" type="ORF">ABQJ54_15180</name>
</gene>
<accession>A0ABV3QGZ0</accession>
<dbReference type="Proteomes" id="UP001556220">
    <property type="component" value="Unassembled WGS sequence"/>
</dbReference>
<feature type="region of interest" description="Disordered" evidence="1">
    <location>
        <begin position="32"/>
        <end position="104"/>
    </location>
</feature>
<evidence type="ECO:0000256" key="2">
    <source>
        <dbReference type="SAM" id="SignalP"/>
    </source>
</evidence>
<sequence length="104" mass="10766">MNARILATLALSAAVGAFAFAPAFAQDAMPAASGSAMSHGAMQSKDAMKGSMHKDAMKGSMHKDAMKMKKDSMKSKAMKQDATMKKGDAMKMKKDAGDAMSSGG</sequence>
<feature type="compositionally biased region" description="Low complexity" evidence="1">
    <location>
        <begin position="32"/>
        <end position="42"/>
    </location>
</feature>
<dbReference type="EMBL" id="JBFOHK010000004">
    <property type="protein sequence ID" value="MEW9573098.1"/>
    <property type="molecule type" value="Genomic_DNA"/>
</dbReference>
<reference evidence="3 4" key="1">
    <citation type="submission" date="2024-06" db="EMBL/GenBank/DDBJ databases">
        <authorList>
            <person name="Woo H."/>
        </authorList>
    </citation>
    <scope>NUCLEOTIDE SEQUENCE [LARGE SCALE GENOMIC DNA]</scope>
    <source>
        <strain evidence="3 4">Si-c</strain>
    </source>
</reference>
<keyword evidence="2" id="KW-0732">Signal</keyword>
<proteinExistence type="predicted"/>
<feature type="compositionally biased region" description="Basic and acidic residues" evidence="1">
    <location>
        <begin position="46"/>
        <end position="97"/>
    </location>
</feature>
<organism evidence="3 4">
    <name type="scientific">Rhodanobacter lycopersici</name>
    <dbReference type="NCBI Taxonomy" id="3162487"/>
    <lineage>
        <taxon>Bacteria</taxon>
        <taxon>Pseudomonadati</taxon>
        <taxon>Pseudomonadota</taxon>
        <taxon>Gammaproteobacteria</taxon>
        <taxon>Lysobacterales</taxon>
        <taxon>Rhodanobacteraceae</taxon>
        <taxon>Rhodanobacter</taxon>
    </lineage>
</organism>
<keyword evidence="4" id="KW-1185">Reference proteome</keyword>
<protein>
    <submittedName>
        <fullName evidence="3">Pentapeptide MXKDX repeat protein</fullName>
    </submittedName>
</protein>
<comment type="caution">
    <text evidence="3">The sequence shown here is derived from an EMBL/GenBank/DDBJ whole genome shotgun (WGS) entry which is preliminary data.</text>
</comment>
<dbReference type="RefSeq" id="WP_367855155.1">
    <property type="nucleotide sequence ID" value="NZ_JBFOHK010000004.1"/>
</dbReference>
<evidence type="ECO:0000256" key="1">
    <source>
        <dbReference type="SAM" id="MobiDB-lite"/>
    </source>
</evidence>
<evidence type="ECO:0000313" key="4">
    <source>
        <dbReference type="Proteomes" id="UP001556220"/>
    </source>
</evidence>